<evidence type="ECO:0000313" key="1">
    <source>
        <dbReference type="EMBL" id="MBW0590352.1"/>
    </source>
</evidence>
<keyword evidence="2" id="KW-1185">Reference proteome</keyword>
<proteinExistence type="predicted"/>
<accession>A0A9Q3L0G2</accession>
<protein>
    <submittedName>
        <fullName evidence="1">Uncharacterized protein</fullName>
    </submittedName>
</protein>
<dbReference type="Proteomes" id="UP000765509">
    <property type="component" value="Unassembled WGS sequence"/>
</dbReference>
<gene>
    <name evidence="1" type="ORF">O181_130067</name>
</gene>
<evidence type="ECO:0000313" key="2">
    <source>
        <dbReference type="Proteomes" id="UP000765509"/>
    </source>
</evidence>
<comment type="caution">
    <text evidence="1">The sequence shown here is derived from an EMBL/GenBank/DDBJ whole genome shotgun (WGS) entry which is preliminary data.</text>
</comment>
<sequence length="141" mass="16479">MEPERTNSEPLRLMRTCNPTILPSGFTPLRHKQISDHESPYFPIQDRIQERKRIIGQEKNFFKLEAKRVRSYDSQIFGPVARSTKKQQTAVITSDEASSPMIRNDISTQMKHNFVIPESNISNNCEPLRDDHIHKEFTRNI</sequence>
<dbReference type="AlphaFoldDB" id="A0A9Q3L0G2"/>
<dbReference type="EMBL" id="AVOT02138020">
    <property type="protein sequence ID" value="MBW0590352.1"/>
    <property type="molecule type" value="Genomic_DNA"/>
</dbReference>
<organism evidence="1 2">
    <name type="scientific">Austropuccinia psidii MF-1</name>
    <dbReference type="NCBI Taxonomy" id="1389203"/>
    <lineage>
        <taxon>Eukaryota</taxon>
        <taxon>Fungi</taxon>
        <taxon>Dikarya</taxon>
        <taxon>Basidiomycota</taxon>
        <taxon>Pucciniomycotina</taxon>
        <taxon>Pucciniomycetes</taxon>
        <taxon>Pucciniales</taxon>
        <taxon>Sphaerophragmiaceae</taxon>
        <taxon>Austropuccinia</taxon>
    </lineage>
</organism>
<reference evidence="1" key="1">
    <citation type="submission" date="2021-03" db="EMBL/GenBank/DDBJ databases">
        <title>Draft genome sequence of rust myrtle Austropuccinia psidii MF-1, a brazilian biotype.</title>
        <authorList>
            <person name="Quecine M.C."/>
            <person name="Pachon D.M.R."/>
            <person name="Bonatelli M.L."/>
            <person name="Correr F.H."/>
            <person name="Franceschini L.M."/>
            <person name="Leite T.F."/>
            <person name="Margarido G.R.A."/>
            <person name="Almeida C.A."/>
            <person name="Ferrarezi J.A."/>
            <person name="Labate C.A."/>
        </authorList>
    </citation>
    <scope>NUCLEOTIDE SEQUENCE</scope>
    <source>
        <strain evidence="1">MF-1</strain>
    </source>
</reference>
<name>A0A9Q3L0G2_9BASI</name>